<name>A0A0F9J677_9ZZZZ</name>
<organism evidence="1">
    <name type="scientific">marine sediment metagenome</name>
    <dbReference type="NCBI Taxonomy" id="412755"/>
    <lineage>
        <taxon>unclassified sequences</taxon>
        <taxon>metagenomes</taxon>
        <taxon>ecological metagenomes</taxon>
    </lineage>
</organism>
<evidence type="ECO:0000313" key="1">
    <source>
        <dbReference type="EMBL" id="KKL94707.1"/>
    </source>
</evidence>
<accession>A0A0F9J677</accession>
<reference evidence="1" key="1">
    <citation type="journal article" date="2015" name="Nature">
        <title>Complex archaea that bridge the gap between prokaryotes and eukaryotes.</title>
        <authorList>
            <person name="Spang A."/>
            <person name="Saw J.H."/>
            <person name="Jorgensen S.L."/>
            <person name="Zaremba-Niedzwiedzka K."/>
            <person name="Martijn J."/>
            <person name="Lind A.E."/>
            <person name="van Eijk R."/>
            <person name="Schleper C."/>
            <person name="Guy L."/>
            <person name="Ettema T.J."/>
        </authorList>
    </citation>
    <scope>NUCLEOTIDE SEQUENCE</scope>
</reference>
<comment type="caution">
    <text evidence="1">The sequence shown here is derived from an EMBL/GenBank/DDBJ whole genome shotgun (WGS) entry which is preliminary data.</text>
</comment>
<dbReference type="AlphaFoldDB" id="A0A0F9J677"/>
<feature type="non-terminal residue" evidence="1">
    <location>
        <position position="68"/>
    </location>
</feature>
<protein>
    <submittedName>
        <fullName evidence="1">Uncharacterized protein</fullName>
    </submittedName>
</protein>
<proteinExistence type="predicted"/>
<sequence>MDLKIDIFISTNNFNYYLLFLGKLVNNRCVNTNSTYYWFYFNVIEYWSIKIKIQKTKIFNLDVLYFNK</sequence>
<gene>
    <name evidence="1" type="ORF">LCGC14_1861990</name>
</gene>
<dbReference type="EMBL" id="LAZR01018858">
    <property type="protein sequence ID" value="KKL94707.1"/>
    <property type="molecule type" value="Genomic_DNA"/>
</dbReference>